<gene>
    <name evidence="5" type="ORF">HFQ381_LOCUS6070</name>
    <name evidence="4" type="ORF">LUA448_LOCUS12512</name>
</gene>
<dbReference type="GO" id="GO:0042981">
    <property type="term" value="P:regulation of apoptotic process"/>
    <property type="evidence" value="ECO:0007669"/>
    <property type="project" value="InterPro"/>
</dbReference>
<dbReference type="GO" id="GO:0005741">
    <property type="term" value="C:mitochondrial outer membrane"/>
    <property type="evidence" value="ECO:0007669"/>
    <property type="project" value="TreeGrafter"/>
</dbReference>
<accession>A0A817VPJ0</accession>
<evidence type="ECO:0000256" key="2">
    <source>
        <dbReference type="ARBA" id="ARBA00022703"/>
    </source>
</evidence>
<dbReference type="PANTHER" id="PTHR11256">
    <property type="entry name" value="BCL-2 RELATED"/>
    <property type="match status" value="1"/>
</dbReference>
<reference evidence="4" key="1">
    <citation type="submission" date="2021-02" db="EMBL/GenBank/DDBJ databases">
        <authorList>
            <person name="Nowell W R."/>
        </authorList>
    </citation>
    <scope>NUCLEOTIDE SEQUENCE</scope>
</reference>
<feature type="domain" description="Bcl-2 Bcl-2 homology region 1-3" evidence="3">
    <location>
        <begin position="38"/>
        <end position="142"/>
    </location>
</feature>
<dbReference type="SUPFAM" id="SSF56854">
    <property type="entry name" value="Bcl-2 inhibitors of programmed cell death"/>
    <property type="match status" value="1"/>
</dbReference>
<dbReference type="PRINTS" id="PR01862">
    <property type="entry name" value="BCL2FAMILY"/>
</dbReference>
<organism evidence="4 6">
    <name type="scientific">Rotaria socialis</name>
    <dbReference type="NCBI Taxonomy" id="392032"/>
    <lineage>
        <taxon>Eukaryota</taxon>
        <taxon>Metazoa</taxon>
        <taxon>Spiralia</taxon>
        <taxon>Gnathifera</taxon>
        <taxon>Rotifera</taxon>
        <taxon>Eurotatoria</taxon>
        <taxon>Bdelloidea</taxon>
        <taxon>Philodinida</taxon>
        <taxon>Philodinidae</taxon>
        <taxon>Rotaria</taxon>
    </lineage>
</organism>
<dbReference type="PANTHER" id="PTHR11256:SF62">
    <property type="entry name" value="BCL-2 BCL-2 HOMOLOGY REGION 1-3 DOMAIN-CONTAINING PROTEIN"/>
    <property type="match status" value="1"/>
</dbReference>
<evidence type="ECO:0000313" key="4">
    <source>
        <dbReference type="EMBL" id="CAF3344966.1"/>
    </source>
</evidence>
<dbReference type="EMBL" id="CAJNYD010001532">
    <property type="protein sequence ID" value="CAF3344966.1"/>
    <property type="molecule type" value="Genomic_DNA"/>
</dbReference>
<evidence type="ECO:0000313" key="6">
    <source>
        <dbReference type="Proteomes" id="UP000663833"/>
    </source>
</evidence>
<evidence type="ECO:0000256" key="1">
    <source>
        <dbReference type="ARBA" id="ARBA00009458"/>
    </source>
</evidence>
<evidence type="ECO:0000259" key="3">
    <source>
        <dbReference type="SMART" id="SM00337"/>
    </source>
</evidence>
<dbReference type="InterPro" id="IPR036834">
    <property type="entry name" value="Bcl-2-like_sf"/>
</dbReference>
<proteinExistence type="inferred from homology"/>
<dbReference type="InterPro" id="IPR046371">
    <property type="entry name" value="Bcl-2_BH1-3"/>
</dbReference>
<dbReference type="Gene3D" id="1.10.437.10">
    <property type="entry name" value="Blc2-like"/>
    <property type="match status" value="1"/>
</dbReference>
<dbReference type="AlphaFoldDB" id="A0A817VPJ0"/>
<sequence>MCSNDSSTTTRSIVTDYFNWRLTNKTAATTTNRLYMIIRSIASDCETKYYSQQPPFYFRVSSSSSLIDVENNHHEIAKELFGDGAITWSRIITFISFSAILAECLLNQQQLNIDFVISSIIDWTTNFIDADLYIWLESQNYWAGCLKFYEKTTAQRRNSISRYASILGTLSKYANIRCIVHETNINAVVIL</sequence>
<dbReference type="GO" id="GO:0051400">
    <property type="term" value="F:BH domain binding"/>
    <property type="evidence" value="ECO:0007669"/>
    <property type="project" value="TreeGrafter"/>
</dbReference>
<name>A0A817VPJ0_9BILA</name>
<evidence type="ECO:0000313" key="5">
    <source>
        <dbReference type="EMBL" id="CAF4178553.1"/>
    </source>
</evidence>
<keyword evidence="2" id="KW-0053">Apoptosis</keyword>
<protein>
    <recommendedName>
        <fullName evidence="3">Bcl-2 Bcl-2 homology region 1-3 domain-containing protein</fullName>
    </recommendedName>
</protein>
<dbReference type="Proteomes" id="UP000663833">
    <property type="component" value="Unassembled WGS sequence"/>
</dbReference>
<dbReference type="GO" id="GO:0097192">
    <property type="term" value="P:extrinsic apoptotic signaling pathway in absence of ligand"/>
    <property type="evidence" value="ECO:0007669"/>
    <property type="project" value="TreeGrafter"/>
</dbReference>
<dbReference type="SMART" id="SM00337">
    <property type="entry name" value="BCL"/>
    <property type="match status" value="1"/>
</dbReference>
<dbReference type="Pfam" id="PF00452">
    <property type="entry name" value="Bcl-2"/>
    <property type="match status" value="1"/>
</dbReference>
<dbReference type="Proteomes" id="UP000663851">
    <property type="component" value="Unassembled WGS sequence"/>
</dbReference>
<dbReference type="InterPro" id="IPR026298">
    <property type="entry name" value="Bcl-2_fam"/>
</dbReference>
<comment type="caution">
    <text evidence="4">The sequence shown here is derived from an EMBL/GenBank/DDBJ whole genome shotgun (WGS) entry which is preliminary data.</text>
</comment>
<dbReference type="GO" id="GO:0008630">
    <property type="term" value="P:intrinsic apoptotic signaling pathway in response to DNA damage"/>
    <property type="evidence" value="ECO:0007669"/>
    <property type="project" value="TreeGrafter"/>
</dbReference>
<dbReference type="GO" id="GO:0001836">
    <property type="term" value="P:release of cytochrome c from mitochondria"/>
    <property type="evidence" value="ECO:0007669"/>
    <property type="project" value="TreeGrafter"/>
</dbReference>
<dbReference type="PROSITE" id="PS50062">
    <property type="entry name" value="BCL2_FAMILY"/>
    <property type="match status" value="1"/>
</dbReference>
<comment type="similarity">
    <text evidence="1">Belongs to the Bcl-2 family.</text>
</comment>
<dbReference type="EMBL" id="CAJOBO010000266">
    <property type="protein sequence ID" value="CAF4178553.1"/>
    <property type="molecule type" value="Genomic_DNA"/>
</dbReference>
<dbReference type="InterPro" id="IPR002475">
    <property type="entry name" value="Bcl2-like"/>
</dbReference>